<comment type="caution">
    <text evidence="2">The sequence shown here is derived from an EMBL/GenBank/DDBJ whole genome shotgun (WGS) entry which is preliminary data.</text>
</comment>
<organism evidence="2 3">
    <name type="scientific">Dactylonectria macrodidyma</name>
    <dbReference type="NCBI Taxonomy" id="307937"/>
    <lineage>
        <taxon>Eukaryota</taxon>
        <taxon>Fungi</taxon>
        <taxon>Dikarya</taxon>
        <taxon>Ascomycota</taxon>
        <taxon>Pezizomycotina</taxon>
        <taxon>Sordariomycetes</taxon>
        <taxon>Hypocreomycetidae</taxon>
        <taxon>Hypocreales</taxon>
        <taxon>Nectriaceae</taxon>
        <taxon>Dactylonectria</taxon>
    </lineage>
</organism>
<dbReference type="Proteomes" id="UP000738349">
    <property type="component" value="Unassembled WGS sequence"/>
</dbReference>
<dbReference type="EMBL" id="JAGMUV010000026">
    <property type="protein sequence ID" value="KAH7119339.1"/>
    <property type="molecule type" value="Genomic_DNA"/>
</dbReference>
<feature type="compositionally biased region" description="Polar residues" evidence="1">
    <location>
        <begin position="92"/>
        <end position="103"/>
    </location>
</feature>
<gene>
    <name evidence="2" type="ORF">EDB81DRAFT_816217</name>
</gene>
<dbReference type="AlphaFoldDB" id="A0A9P9DI46"/>
<reference evidence="2" key="1">
    <citation type="journal article" date="2021" name="Nat. Commun.">
        <title>Genetic determinants of endophytism in the Arabidopsis root mycobiome.</title>
        <authorList>
            <person name="Mesny F."/>
            <person name="Miyauchi S."/>
            <person name="Thiergart T."/>
            <person name="Pickel B."/>
            <person name="Atanasova L."/>
            <person name="Karlsson M."/>
            <person name="Huettel B."/>
            <person name="Barry K.W."/>
            <person name="Haridas S."/>
            <person name="Chen C."/>
            <person name="Bauer D."/>
            <person name="Andreopoulos W."/>
            <person name="Pangilinan J."/>
            <person name="LaButti K."/>
            <person name="Riley R."/>
            <person name="Lipzen A."/>
            <person name="Clum A."/>
            <person name="Drula E."/>
            <person name="Henrissat B."/>
            <person name="Kohler A."/>
            <person name="Grigoriev I.V."/>
            <person name="Martin F.M."/>
            <person name="Hacquard S."/>
        </authorList>
    </citation>
    <scope>NUCLEOTIDE SEQUENCE</scope>
    <source>
        <strain evidence="2">MPI-CAGE-AT-0147</strain>
    </source>
</reference>
<evidence type="ECO:0000313" key="3">
    <source>
        <dbReference type="Proteomes" id="UP000738349"/>
    </source>
</evidence>
<name>A0A9P9DI46_9HYPO</name>
<evidence type="ECO:0000256" key="1">
    <source>
        <dbReference type="SAM" id="MobiDB-lite"/>
    </source>
</evidence>
<evidence type="ECO:0000313" key="2">
    <source>
        <dbReference type="EMBL" id="KAH7119339.1"/>
    </source>
</evidence>
<accession>A0A9P9DI46</accession>
<feature type="region of interest" description="Disordered" evidence="1">
    <location>
        <begin position="76"/>
        <end position="155"/>
    </location>
</feature>
<proteinExistence type="predicted"/>
<protein>
    <submittedName>
        <fullName evidence="2">Uncharacterized protein</fullName>
    </submittedName>
</protein>
<dbReference type="OrthoDB" id="5114157at2759"/>
<sequence>MADSIPSTKVCRNCKQEKPAAQFISKTKSSITRGRLTANCLECRNRQASRASKRTAEQAELSPIRREGFPLIDSQLRTPINSQGPILLGTPIATSTRAGTPITSRPGPSIASQEGVRLGTPIESPVSSPSIWLGPAREKHSRPPHGTSRFRASGS</sequence>
<keyword evidence="3" id="KW-1185">Reference proteome</keyword>